<name>A0A5B0SWJ1_9ENTR</name>
<accession>A0A5B0SWJ1</accession>
<reference evidence="2 3" key="1">
    <citation type="submission" date="2019-08" db="EMBL/GenBank/DDBJ databases">
        <title>Draft genome sequence of Citrobacter portucalensis strain isolated from green turtle.</title>
        <authorList>
            <person name="Fernandes M.R."/>
            <person name="Sellera F.P."/>
            <person name="Goldeberg D.W."/>
            <person name="Costa D.C."/>
            <person name="Lincopan N."/>
        </authorList>
    </citation>
    <scope>NUCLEOTIDE SEQUENCE [LARGE SCALE GENOMIC DNA]</scope>
    <source>
        <strain evidence="2 3">TV06</strain>
    </source>
</reference>
<comment type="caution">
    <text evidence="2">The sequence shown here is derived from an EMBL/GenBank/DDBJ whole genome shotgun (WGS) entry which is preliminary data.</text>
</comment>
<feature type="transmembrane region" description="Helical" evidence="1">
    <location>
        <begin position="6"/>
        <end position="24"/>
    </location>
</feature>
<protein>
    <recommendedName>
        <fullName evidence="4">DUF2726 domain-containing protein</fullName>
    </recommendedName>
</protein>
<dbReference type="AlphaFoldDB" id="A0A5B0SWJ1"/>
<evidence type="ECO:0000313" key="3">
    <source>
        <dbReference type="Proteomes" id="UP000323297"/>
    </source>
</evidence>
<keyword evidence="1" id="KW-0472">Membrane</keyword>
<sequence>MSDDMINIIGIGVLALLFWYIQIYRPKQKLKMPGELQLKSALSTDIRTMYRAIHTVFDKSYIISNNICLDDLIHSPTLNAKPYFHKALREQKIAWLILNESGIPVLAVDYETPGDELKLNFLANAGIPLCVFAPGTNMDQLVKELTDAINELSRTASDTTTNENPPEAA</sequence>
<dbReference type="Proteomes" id="UP000323297">
    <property type="component" value="Unassembled WGS sequence"/>
</dbReference>
<dbReference type="EMBL" id="VTZD01000024">
    <property type="protein sequence ID" value="KAA1141965.1"/>
    <property type="molecule type" value="Genomic_DNA"/>
</dbReference>
<keyword evidence="1" id="KW-1133">Transmembrane helix</keyword>
<gene>
    <name evidence="2" type="ORF">D3H66_19525</name>
</gene>
<evidence type="ECO:0000313" key="2">
    <source>
        <dbReference type="EMBL" id="KAA1141965.1"/>
    </source>
</evidence>
<keyword evidence="1" id="KW-0812">Transmembrane</keyword>
<dbReference type="RefSeq" id="WP_149608099.1">
    <property type="nucleotide sequence ID" value="NZ_VTZD01000024.1"/>
</dbReference>
<evidence type="ECO:0000256" key="1">
    <source>
        <dbReference type="SAM" id="Phobius"/>
    </source>
</evidence>
<organism evidence="2 3">
    <name type="scientific">Citrobacter portucalensis</name>
    <dbReference type="NCBI Taxonomy" id="1639133"/>
    <lineage>
        <taxon>Bacteria</taxon>
        <taxon>Pseudomonadati</taxon>
        <taxon>Pseudomonadota</taxon>
        <taxon>Gammaproteobacteria</taxon>
        <taxon>Enterobacterales</taxon>
        <taxon>Enterobacteriaceae</taxon>
        <taxon>Citrobacter</taxon>
        <taxon>Citrobacter freundii complex</taxon>
    </lineage>
</organism>
<evidence type="ECO:0008006" key="4">
    <source>
        <dbReference type="Google" id="ProtNLM"/>
    </source>
</evidence>
<proteinExistence type="predicted"/>